<evidence type="ECO:0000256" key="5">
    <source>
        <dbReference type="ARBA" id="ARBA00022927"/>
    </source>
</evidence>
<keyword evidence="4 16" id="KW-0812">Transmembrane</keyword>
<dbReference type="OrthoDB" id="190375at2759"/>
<accession>A0A8X6NXA0</accession>
<evidence type="ECO:0000256" key="10">
    <source>
        <dbReference type="ARBA" id="ARBA00037845"/>
    </source>
</evidence>
<dbReference type="InterPro" id="IPR001388">
    <property type="entry name" value="Synaptobrevin-like"/>
</dbReference>
<evidence type="ECO:0000256" key="3">
    <source>
        <dbReference type="ARBA" id="ARBA00022448"/>
    </source>
</evidence>
<dbReference type="GO" id="GO:0030658">
    <property type="term" value="C:transport vesicle membrane"/>
    <property type="evidence" value="ECO:0007669"/>
    <property type="project" value="UniProtKB-SubCell"/>
</dbReference>
<protein>
    <recommendedName>
        <fullName evidence="13">Vesicle-associated membrane protein 7</fullName>
    </recommendedName>
    <alternativeName>
        <fullName evidence="14">Synaptobrevin-like protein 1</fullName>
    </alternativeName>
</protein>
<dbReference type="Pfam" id="PF13774">
    <property type="entry name" value="Longin"/>
    <property type="match status" value="1"/>
</dbReference>
<dbReference type="SMART" id="SM01270">
    <property type="entry name" value="Longin"/>
    <property type="match status" value="1"/>
</dbReference>
<feature type="transmembrane region" description="Helical" evidence="16">
    <location>
        <begin position="238"/>
        <end position="261"/>
    </location>
</feature>
<dbReference type="EMBL" id="BMAW01014000">
    <property type="protein sequence ID" value="GFT37002.1"/>
    <property type="molecule type" value="Genomic_DNA"/>
</dbReference>
<comment type="subcellular location">
    <subcellularLocation>
        <location evidence="12">Cytoplasmic vesicle</location>
        <location evidence="12">Phagosome membrane</location>
        <topology evidence="12">Single-pass type IV membrane protein</topology>
    </subcellularLocation>
    <subcellularLocation>
        <location evidence="9">Cytoplasmic vesicle</location>
        <location evidence="9">Secretory vesicle membrane</location>
        <topology evidence="9">Single-pass type IV membrane protein</topology>
    </subcellularLocation>
    <subcellularLocation>
        <location evidence="1">Endoplasmic reticulum membrane</location>
        <topology evidence="1">Single-pass type IV membrane protein</topology>
    </subcellularLocation>
    <subcellularLocation>
        <location evidence="8">Golgi apparatus</location>
        <location evidence="8">trans-Golgi network membrane</location>
        <topology evidence="8">Single-pass type IV membrane protein</topology>
    </subcellularLocation>
    <subcellularLocation>
        <location evidence="10">Late endosome membrane</location>
        <topology evidence="10">Single-pass type IV membrane protein</topology>
    </subcellularLocation>
    <subcellularLocation>
        <location evidence="11">Lysosome membrane</location>
        <topology evidence="11">Single-pass type IV membrane protein</topology>
    </subcellularLocation>
</comment>
<dbReference type="PANTHER" id="PTHR21136:SF168">
    <property type="entry name" value="VESICLE-ASSOCIATED MEMBRANE PROTEIN 9"/>
    <property type="match status" value="1"/>
</dbReference>
<dbReference type="GO" id="GO:0000149">
    <property type="term" value="F:SNARE binding"/>
    <property type="evidence" value="ECO:0007669"/>
    <property type="project" value="TreeGrafter"/>
</dbReference>
<keyword evidence="7 16" id="KW-0472">Membrane</keyword>
<evidence type="ECO:0000256" key="12">
    <source>
        <dbReference type="ARBA" id="ARBA00037875"/>
    </source>
</evidence>
<evidence type="ECO:0000256" key="11">
    <source>
        <dbReference type="ARBA" id="ARBA00037863"/>
    </source>
</evidence>
<gene>
    <name evidence="19" type="primary">VAMP714</name>
    <name evidence="19" type="ORF">NPIL_91891</name>
</gene>
<dbReference type="GO" id="GO:0031201">
    <property type="term" value="C:SNARE complex"/>
    <property type="evidence" value="ECO:0007669"/>
    <property type="project" value="TreeGrafter"/>
</dbReference>
<proteinExistence type="inferred from homology"/>
<keyword evidence="15" id="KW-0175">Coiled coil</keyword>
<evidence type="ECO:0000256" key="8">
    <source>
        <dbReference type="ARBA" id="ARBA00037801"/>
    </source>
</evidence>
<dbReference type="SUPFAM" id="SSF64356">
    <property type="entry name" value="SNARE-like"/>
    <property type="match status" value="1"/>
</dbReference>
<dbReference type="InterPro" id="IPR051097">
    <property type="entry name" value="Synaptobrevin-like_transport"/>
</dbReference>
<dbReference type="GO" id="GO:0005789">
    <property type="term" value="C:endoplasmic reticulum membrane"/>
    <property type="evidence" value="ECO:0007669"/>
    <property type="project" value="UniProtKB-SubCell"/>
</dbReference>
<dbReference type="GO" id="GO:0005794">
    <property type="term" value="C:Golgi apparatus"/>
    <property type="evidence" value="ECO:0007669"/>
    <property type="project" value="UniProtKB-SubCell"/>
</dbReference>
<dbReference type="GO" id="GO:0031902">
    <property type="term" value="C:late endosome membrane"/>
    <property type="evidence" value="ECO:0007669"/>
    <property type="project" value="UniProtKB-SubCell"/>
</dbReference>
<dbReference type="GO" id="GO:0006906">
    <property type="term" value="P:vesicle fusion"/>
    <property type="evidence" value="ECO:0007669"/>
    <property type="project" value="TreeGrafter"/>
</dbReference>
<dbReference type="GO" id="GO:0030670">
    <property type="term" value="C:phagocytic vesicle membrane"/>
    <property type="evidence" value="ECO:0007669"/>
    <property type="project" value="UniProtKB-SubCell"/>
</dbReference>
<comment type="similarity">
    <text evidence="2">Belongs to the synaptobrevin family.</text>
</comment>
<keyword evidence="20" id="KW-1185">Reference proteome</keyword>
<evidence type="ECO:0000256" key="1">
    <source>
        <dbReference type="ARBA" id="ARBA00004163"/>
    </source>
</evidence>
<evidence type="ECO:0000313" key="20">
    <source>
        <dbReference type="Proteomes" id="UP000887013"/>
    </source>
</evidence>
<evidence type="ECO:0000256" key="7">
    <source>
        <dbReference type="ARBA" id="ARBA00023136"/>
    </source>
</evidence>
<evidence type="ECO:0000256" key="9">
    <source>
        <dbReference type="ARBA" id="ARBA00037803"/>
    </source>
</evidence>
<dbReference type="PROSITE" id="PS50892">
    <property type="entry name" value="V_SNARE"/>
    <property type="match status" value="1"/>
</dbReference>
<dbReference type="GO" id="GO:0015031">
    <property type="term" value="P:protein transport"/>
    <property type="evidence" value="ECO:0007669"/>
    <property type="project" value="UniProtKB-KW"/>
</dbReference>
<keyword evidence="6 16" id="KW-1133">Transmembrane helix</keyword>
<evidence type="ECO:0000256" key="6">
    <source>
        <dbReference type="ARBA" id="ARBA00022989"/>
    </source>
</evidence>
<dbReference type="InterPro" id="IPR042855">
    <property type="entry name" value="V_SNARE_CC"/>
</dbReference>
<keyword evidence="5" id="KW-0653">Protein transport</keyword>
<evidence type="ECO:0000259" key="17">
    <source>
        <dbReference type="PROSITE" id="PS50859"/>
    </source>
</evidence>
<dbReference type="GO" id="GO:0006887">
    <property type="term" value="P:exocytosis"/>
    <property type="evidence" value="ECO:0007669"/>
    <property type="project" value="TreeGrafter"/>
</dbReference>
<dbReference type="PRINTS" id="PR00219">
    <property type="entry name" value="SYNAPTOBREVN"/>
</dbReference>
<dbReference type="CDD" id="cd14824">
    <property type="entry name" value="Longin"/>
    <property type="match status" value="1"/>
</dbReference>
<evidence type="ECO:0000256" key="15">
    <source>
        <dbReference type="PROSITE-ProRule" id="PRU00290"/>
    </source>
</evidence>
<keyword evidence="3" id="KW-0813">Transport</keyword>
<organism evidence="19 20">
    <name type="scientific">Nephila pilipes</name>
    <name type="common">Giant wood spider</name>
    <name type="synonym">Nephila maculata</name>
    <dbReference type="NCBI Taxonomy" id="299642"/>
    <lineage>
        <taxon>Eukaryota</taxon>
        <taxon>Metazoa</taxon>
        <taxon>Ecdysozoa</taxon>
        <taxon>Arthropoda</taxon>
        <taxon>Chelicerata</taxon>
        <taxon>Arachnida</taxon>
        <taxon>Araneae</taxon>
        <taxon>Araneomorphae</taxon>
        <taxon>Entelegynae</taxon>
        <taxon>Araneoidea</taxon>
        <taxon>Nephilidae</taxon>
        <taxon>Nephila</taxon>
    </lineage>
</organism>
<dbReference type="InterPro" id="IPR010908">
    <property type="entry name" value="Longin_dom"/>
</dbReference>
<evidence type="ECO:0000256" key="14">
    <source>
        <dbReference type="ARBA" id="ARBA00042194"/>
    </source>
</evidence>
<dbReference type="PANTHER" id="PTHR21136">
    <property type="entry name" value="SNARE PROTEINS"/>
    <property type="match status" value="1"/>
</dbReference>
<evidence type="ECO:0000256" key="13">
    <source>
        <dbReference type="ARBA" id="ARBA00039269"/>
    </source>
</evidence>
<dbReference type="GO" id="GO:0005765">
    <property type="term" value="C:lysosomal membrane"/>
    <property type="evidence" value="ECO:0007669"/>
    <property type="project" value="UniProtKB-SubCell"/>
</dbReference>
<comment type="caution">
    <text evidence="19">The sequence shown here is derived from an EMBL/GenBank/DDBJ whole genome shotgun (WGS) entry which is preliminary data.</text>
</comment>
<dbReference type="Gene3D" id="1.20.5.110">
    <property type="match status" value="1"/>
</dbReference>
<sequence length="265" mass="29740">MAESRSELTLRTIQFILYTVRTAIAVYFERTDINSHHLVQIHVLIMTSGIVYAAVAKSGVILVSSQTVSGDYETEVDSFLSNVPVERNTKSCFVSGIFTYHILVEDLLIYICAAETDFGKNVPFAFLKEIKSRFTSGSLAIRALTASEHEFDRDFSYVLKDQMVKFSSDIGVDGVSRVKKQVAEVMVVMSNNIEKVVDRGERLESLLDKTNELEVSATQFHSTAKKVKRHMWCKNFKMWIVLLGVAAAIITLIILMATNIIPVRS</sequence>
<name>A0A8X6NXA0_NEPPI</name>
<dbReference type="Pfam" id="PF00957">
    <property type="entry name" value="Synaptobrevin"/>
    <property type="match status" value="1"/>
</dbReference>
<dbReference type="SUPFAM" id="SSF58038">
    <property type="entry name" value="SNARE fusion complex"/>
    <property type="match status" value="1"/>
</dbReference>
<dbReference type="InterPro" id="IPR011012">
    <property type="entry name" value="Longin-like_dom_sf"/>
</dbReference>
<dbReference type="Gene3D" id="3.30.450.50">
    <property type="entry name" value="Longin domain"/>
    <property type="match status" value="1"/>
</dbReference>
<dbReference type="PROSITE" id="PS50859">
    <property type="entry name" value="LONGIN"/>
    <property type="match status" value="1"/>
</dbReference>
<evidence type="ECO:0000313" key="19">
    <source>
        <dbReference type="EMBL" id="GFT37002.1"/>
    </source>
</evidence>
<evidence type="ECO:0000259" key="18">
    <source>
        <dbReference type="PROSITE" id="PS50892"/>
    </source>
</evidence>
<evidence type="ECO:0000256" key="2">
    <source>
        <dbReference type="ARBA" id="ARBA00008025"/>
    </source>
</evidence>
<reference evidence="19" key="1">
    <citation type="submission" date="2020-08" db="EMBL/GenBank/DDBJ databases">
        <title>Multicomponent nature underlies the extraordinary mechanical properties of spider dragline silk.</title>
        <authorList>
            <person name="Kono N."/>
            <person name="Nakamura H."/>
            <person name="Mori M."/>
            <person name="Yoshida Y."/>
            <person name="Ohtoshi R."/>
            <person name="Malay A.D."/>
            <person name="Moran D.A.P."/>
            <person name="Tomita M."/>
            <person name="Numata K."/>
            <person name="Arakawa K."/>
        </authorList>
    </citation>
    <scope>NUCLEOTIDE SEQUENCE</scope>
</reference>
<feature type="domain" description="V-SNARE coiled-coil homology" evidence="18">
    <location>
        <begin position="174"/>
        <end position="234"/>
    </location>
</feature>
<dbReference type="FunFam" id="1.20.5.110:FF:000004">
    <property type="entry name" value="Vesicle-associated membrane protein 7"/>
    <property type="match status" value="1"/>
</dbReference>
<dbReference type="Proteomes" id="UP000887013">
    <property type="component" value="Unassembled WGS sequence"/>
</dbReference>
<dbReference type="GO" id="GO:0005484">
    <property type="term" value="F:SNAP receptor activity"/>
    <property type="evidence" value="ECO:0007669"/>
    <property type="project" value="TreeGrafter"/>
</dbReference>
<dbReference type="AlphaFoldDB" id="A0A8X6NXA0"/>
<evidence type="ECO:0000256" key="16">
    <source>
        <dbReference type="SAM" id="Phobius"/>
    </source>
</evidence>
<feature type="domain" description="Longin" evidence="17">
    <location>
        <begin position="50"/>
        <end position="159"/>
    </location>
</feature>
<evidence type="ECO:0000256" key="4">
    <source>
        <dbReference type="ARBA" id="ARBA00022692"/>
    </source>
</evidence>